<dbReference type="Gene3D" id="3.30.70.990">
    <property type="entry name" value="YajQ-like, domain 2"/>
    <property type="match status" value="1"/>
</dbReference>
<comment type="similarity">
    <text evidence="2">Belongs to the YajQ family.</text>
</comment>
<dbReference type="SUPFAM" id="SSF89963">
    <property type="entry name" value="YajQ-like"/>
    <property type="match status" value="2"/>
</dbReference>
<proteinExistence type="inferred from homology"/>
<dbReference type="PANTHER" id="PTHR30476:SF0">
    <property type="entry name" value="UPF0234 PROTEIN YAJQ"/>
    <property type="match status" value="1"/>
</dbReference>
<dbReference type="NCBIfam" id="NF003819">
    <property type="entry name" value="PRK05412.1"/>
    <property type="match status" value="1"/>
</dbReference>
<dbReference type="InterPro" id="IPR035571">
    <property type="entry name" value="UPF0234-like_C"/>
</dbReference>
<dbReference type="Pfam" id="PF04461">
    <property type="entry name" value="YajQ"/>
    <property type="match status" value="1"/>
</dbReference>
<accession>A0A3B1BJM5</accession>
<protein>
    <submittedName>
        <fullName evidence="3">UPF0234 protein Yitk</fullName>
    </submittedName>
</protein>
<evidence type="ECO:0000256" key="1">
    <source>
        <dbReference type="ARBA" id="ARBA00022741"/>
    </source>
</evidence>
<evidence type="ECO:0000313" key="3">
    <source>
        <dbReference type="EMBL" id="VAX14721.1"/>
    </source>
</evidence>
<evidence type="ECO:0000256" key="2">
    <source>
        <dbReference type="ARBA" id="ARBA00093450"/>
    </source>
</evidence>
<dbReference type="Gene3D" id="3.30.70.860">
    <property type="match status" value="1"/>
</dbReference>
<dbReference type="InterPro" id="IPR007551">
    <property type="entry name" value="YajQ/Smlt4090-like"/>
</dbReference>
<sequence>MAKDNSFDIVSQVEIPEVVNAVNQAMAEIKQRYDFKGSKSEIKFDQKAGTLTVLGDDEMKLKSVIDILQSKLIKRGVSIKALKYGAVEQASGDMARQVITLQQGIPTEKAKEIVKLIKNMKIKVQASIQEDQVRVSGKKRDDLQEVMNMLKEKDLDIDMQFENYR</sequence>
<organism evidence="3">
    <name type="scientific">hydrothermal vent metagenome</name>
    <dbReference type="NCBI Taxonomy" id="652676"/>
    <lineage>
        <taxon>unclassified sequences</taxon>
        <taxon>metagenomes</taxon>
        <taxon>ecological metagenomes</taxon>
    </lineage>
</organism>
<dbReference type="GO" id="GO:0000166">
    <property type="term" value="F:nucleotide binding"/>
    <property type="evidence" value="ECO:0007669"/>
    <property type="project" value="UniProtKB-KW"/>
</dbReference>
<dbReference type="AlphaFoldDB" id="A0A3B1BJM5"/>
<name>A0A3B1BJM5_9ZZZZ</name>
<dbReference type="PANTHER" id="PTHR30476">
    <property type="entry name" value="UPF0234 PROTEIN YAJQ"/>
    <property type="match status" value="1"/>
</dbReference>
<dbReference type="HAMAP" id="MF_00632">
    <property type="entry name" value="UPF0234"/>
    <property type="match status" value="1"/>
</dbReference>
<keyword evidence="1" id="KW-0547">Nucleotide-binding</keyword>
<dbReference type="GO" id="GO:0005829">
    <property type="term" value="C:cytosol"/>
    <property type="evidence" value="ECO:0007669"/>
    <property type="project" value="TreeGrafter"/>
</dbReference>
<reference evidence="3" key="1">
    <citation type="submission" date="2018-06" db="EMBL/GenBank/DDBJ databases">
        <authorList>
            <person name="Zhirakovskaya E."/>
        </authorList>
    </citation>
    <scope>NUCLEOTIDE SEQUENCE</scope>
</reference>
<dbReference type="CDD" id="cd11740">
    <property type="entry name" value="YajQ_like"/>
    <property type="match status" value="1"/>
</dbReference>
<dbReference type="InterPro" id="IPR036183">
    <property type="entry name" value="YajQ-like_sf"/>
</dbReference>
<dbReference type="EMBL" id="UOGA01000004">
    <property type="protein sequence ID" value="VAX14721.1"/>
    <property type="molecule type" value="Genomic_DNA"/>
</dbReference>
<dbReference type="InterPro" id="IPR035570">
    <property type="entry name" value="UPF0234_N"/>
</dbReference>
<gene>
    <name evidence="3" type="ORF">MNBD_NITROSPINAE04-275</name>
</gene>